<feature type="compositionally biased region" description="Basic and acidic residues" evidence="1">
    <location>
        <begin position="16"/>
        <end position="39"/>
    </location>
</feature>
<gene>
    <name evidence="2" type="ORF">SAMN05216276_102771</name>
</gene>
<accession>A0A239KJN4</accession>
<feature type="region of interest" description="Disordered" evidence="1">
    <location>
        <begin position="139"/>
        <end position="163"/>
    </location>
</feature>
<feature type="region of interest" description="Disordered" evidence="1">
    <location>
        <begin position="1"/>
        <end position="39"/>
    </location>
</feature>
<evidence type="ECO:0000313" key="2">
    <source>
        <dbReference type="EMBL" id="SNT17928.1"/>
    </source>
</evidence>
<dbReference type="EMBL" id="FZOD01000027">
    <property type="protein sequence ID" value="SNT17928.1"/>
    <property type="molecule type" value="Genomic_DNA"/>
</dbReference>
<evidence type="ECO:0000256" key="1">
    <source>
        <dbReference type="SAM" id="MobiDB-lite"/>
    </source>
</evidence>
<organism evidence="2 3">
    <name type="scientific">Streptosporangium subroseum</name>
    <dbReference type="NCBI Taxonomy" id="106412"/>
    <lineage>
        <taxon>Bacteria</taxon>
        <taxon>Bacillati</taxon>
        <taxon>Actinomycetota</taxon>
        <taxon>Actinomycetes</taxon>
        <taxon>Streptosporangiales</taxon>
        <taxon>Streptosporangiaceae</taxon>
        <taxon>Streptosporangium</taxon>
    </lineage>
</organism>
<proteinExistence type="predicted"/>
<dbReference type="Proteomes" id="UP000198282">
    <property type="component" value="Unassembled WGS sequence"/>
</dbReference>
<reference evidence="2 3" key="1">
    <citation type="submission" date="2017-06" db="EMBL/GenBank/DDBJ databases">
        <authorList>
            <person name="Kim H.J."/>
            <person name="Triplett B.A."/>
        </authorList>
    </citation>
    <scope>NUCLEOTIDE SEQUENCE [LARGE SCALE GENOMIC DNA]</scope>
    <source>
        <strain evidence="2 3">CGMCC 4.2132</strain>
    </source>
</reference>
<sequence length="326" mass="35205">MADALGADGMTGRTGPRPEAETGTDDRTGRSHDAVRDRRSSGVCEVVTGHRASGVYEVVRDRRMSGVCEVVTGDRASGAYEVVTGRRAKGGRAAMPIRAYRWFRTERAFSVIGVRAVTALTLVVLTGCSPSAAQPFTPIDLPADAGSPASPQPSSQQAVPTPRVETVQVAPGVRMVVEWPAAPDQDAIKMINAFRDLQEGMFRAVVTGGRDVAYLETVENKAVKDANAWVQEFLDQRRSVRGTVRLYKLNVGSVNGSGGELNVCMDESGMRLLDSATGKAVPRQPVWTRKPFFQSAGVRRGDDGVWRIGLLRNAELPHERAKGCLR</sequence>
<name>A0A239KJN4_9ACTN</name>
<dbReference type="AlphaFoldDB" id="A0A239KJN4"/>
<keyword evidence="3" id="KW-1185">Reference proteome</keyword>
<evidence type="ECO:0000313" key="3">
    <source>
        <dbReference type="Proteomes" id="UP000198282"/>
    </source>
</evidence>
<feature type="compositionally biased region" description="Low complexity" evidence="1">
    <location>
        <begin position="142"/>
        <end position="158"/>
    </location>
</feature>
<protein>
    <submittedName>
        <fullName evidence="2">Uncharacterized protein</fullName>
    </submittedName>
</protein>